<feature type="domain" description="Cupin type-2" evidence="2">
    <location>
        <begin position="39"/>
        <end position="105"/>
    </location>
</feature>
<dbReference type="PANTHER" id="PTHR36114">
    <property type="entry name" value="16.7 KDA PROTEIN IN WHIE LOCUS"/>
    <property type="match status" value="1"/>
</dbReference>
<dbReference type="InterPro" id="IPR052044">
    <property type="entry name" value="PKS_Associated_Protein"/>
</dbReference>
<dbReference type="InterPro" id="IPR011051">
    <property type="entry name" value="RmlC_Cupin_sf"/>
</dbReference>
<protein>
    <recommendedName>
        <fullName evidence="2">Cupin type-2 domain-containing protein</fullName>
    </recommendedName>
</protein>
<accession>A0A3B0XS77</accession>
<name>A0A3B0XS77_9ZZZZ</name>
<evidence type="ECO:0000313" key="3">
    <source>
        <dbReference type="EMBL" id="VAW71285.1"/>
    </source>
</evidence>
<evidence type="ECO:0000256" key="1">
    <source>
        <dbReference type="SAM" id="MobiDB-lite"/>
    </source>
</evidence>
<feature type="compositionally biased region" description="Polar residues" evidence="1">
    <location>
        <begin position="26"/>
        <end position="36"/>
    </location>
</feature>
<organism evidence="3">
    <name type="scientific">hydrothermal vent metagenome</name>
    <dbReference type="NCBI Taxonomy" id="652676"/>
    <lineage>
        <taxon>unclassified sequences</taxon>
        <taxon>metagenomes</taxon>
        <taxon>ecological metagenomes</taxon>
    </lineage>
</organism>
<proteinExistence type="predicted"/>
<gene>
    <name evidence="3" type="ORF">MNBD_GAMMA12-2351</name>
</gene>
<reference evidence="3" key="1">
    <citation type="submission" date="2018-06" db="EMBL/GenBank/DDBJ databases">
        <authorList>
            <person name="Zhirakovskaya E."/>
        </authorList>
    </citation>
    <scope>NUCLEOTIDE SEQUENCE</scope>
</reference>
<feature type="region of interest" description="Disordered" evidence="1">
    <location>
        <begin position="17"/>
        <end position="36"/>
    </location>
</feature>
<sequence length="119" mass="13041">MIKSNYSSSLEFTTKDGSSIRELMHPNQQGNSQQSLAEARVAPGLLTALHKHPVSEELYYIVSGQGEMTLDQEVFAVLKGDVVCIPPNSAHQILNTGEEDLVFLCCCSPPYSDQDTILL</sequence>
<dbReference type="InterPro" id="IPR013096">
    <property type="entry name" value="Cupin_2"/>
</dbReference>
<dbReference type="InterPro" id="IPR014710">
    <property type="entry name" value="RmlC-like_jellyroll"/>
</dbReference>
<dbReference type="AlphaFoldDB" id="A0A3B0XS77"/>
<dbReference type="SUPFAM" id="SSF51182">
    <property type="entry name" value="RmlC-like cupins"/>
    <property type="match status" value="1"/>
</dbReference>
<dbReference type="EMBL" id="UOFL01000017">
    <property type="protein sequence ID" value="VAW71285.1"/>
    <property type="molecule type" value="Genomic_DNA"/>
</dbReference>
<dbReference type="Gene3D" id="2.60.120.10">
    <property type="entry name" value="Jelly Rolls"/>
    <property type="match status" value="1"/>
</dbReference>
<dbReference type="PANTHER" id="PTHR36114:SF4">
    <property type="entry name" value="CUPIN 2 CONSERVED BARREL DOMAIN-CONTAINING PROTEIN"/>
    <property type="match status" value="1"/>
</dbReference>
<evidence type="ECO:0000259" key="2">
    <source>
        <dbReference type="Pfam" id="PF07883"/>
    </source>
</evidence>
<dbReference type="Pfam" id="PF07883">
    <property type="entry name" value="Cupin_2"/>
    <property type="match status" value="1"/>
</dbReference>
<dbReference type="CDD" id="cd02214">
    <property type="entry name" value="cupin_MJ1618"/>
    <property type="match status" value="1"/>
</dbReference>